<dbReference type="InterPro" id="IPR036390">
    <property type="entry name" value="WH_DNA-bd_sf"/>
</dbReference>
<keyword evidence="7" id="KW-1185">Reference proteome</keyword>
<dbReference type="InterPro" id="IPR000847">
    <property type="entry name" value="LysR_HTH_N"/>
</dbReference>
<evidence type="ECO:0000259" key="5">
    <source>
        <dbReference type="PROSITE" id="PS50931"/>
    </source>
</evidence>
<evidence type="ECO:0000256" key="4">
    <source>
        <dbReference type="ARBA" id="ARBA00023163"/>
    </source>
</evidence>
<gene>
    <name evidence="6" type="ORF">JK364_50375</name>
</gene>
<dbReference type="PRINTS" id="PR00039">
    <property type="entry name" value="HTHLYSR"/>
</dbReference>
<reference evidence="6 7" key="1">
    <citation type="submission" date="2021-01" db="EMBL/GenBank/DDBJ databases">
        <title>WGS of actinomycetes isolated from Thailand.</title>
        <authorList>
            <person name="Thawai C."/>
        </authorList>
    </citation>
    <scope>NUCLEOTIDE SEQUENCE [LARGE SCALE GENOMIC DNA]</scope>
    <source>
        <strain evidence="6 7">CA3R110</strain>
    </source>
</reference>
<proteinExistence type="inferred from homology"/>
<comment type="similarity">
    <text evidence="1">Belongs to the LysR transcriptional regulatory family.</text>
</comment>
<dbReference type="InterPro" id="IPR036388">
    <property type="entry name" value="WH-like_DNA-bd_sf"/>
</dbReference>
<organism evidence="6 7">
    <name type="scientific">Streptomyces endocoffeicus</name>
    <dbReference type="NCBI Taxonomy" id="2898945"/>
    <lineage>
        <taxon>Bacteria</taxon>
        <taxon>Bacillati</taxon>
        <taxon>Actinomycetota</taxon>
        <taxon>Actinomycetes</taxon>
        <taxon>Kitasatosporales</taxon>
        <taxon>Streptomycetaceae</taxon>
        <taxon>Streptomyces</taxon>
    </lineage>
</organism>
<dbReference type="PROSITE" id="PS50931">
    <property type="entry name" value="HTH_LYSR"/>
    <property type="match status" value="1"/>
</dbReference>
<evidence type="ECO:0000313" key="7">
    <source>
        <dbReference type="Proteomes" id="UP000621510"/>
    </source>
</evidence>
<dbReference type="Proteomes" id="UP000621510">
    <property type="component" value="Unassembled WGS sequence"/>
</dbReference>
<dbReference type="Gene3D" id="1.10.10.10">
    <property type="entry name" value="Winged helix-like DNA-binding domain superfamily/Winged helix DNA-binding domain"/>
    <property type="match status" value="1"/>
</dbReference>
<keyword evidence="2" id="KW-0805">Transcription regulation</keyword>
<accession>A0ABS1Q959</accession>
<dbReference type="Gene3D" id="3.40.190.10">
    <property type="entry name" value="Periplasmic binding protein-like II"/>
    <property type="match status" value="2"/>
</dbReference>
<dbReference type="RefSeq" id="WP_201858205.1">
    <property type="nucleotide sequence ID" value="NZ_JAERRG010000051.1"/>
</dbReference>
<evidence type="ECO:0000256" key="3">
    <source>
        <dbReference type="ARBA" id="ARBA00023125"/>
    </source>
</evidence>
<evidence type="ECO:0000256" key="2">
    <source>
        <dbReference type="ARBA" id="ARBA00023015"/>
    </source>
</evidence>
<dbReference type="Pfam" id="PF03466">
    <property type="entry name" value="LysR_substrate"/>
    <property type="match status" value="1"/>
</dbReference>
<dbReference type="Pfam" id="PF00126">
    <property type="entry name" value="HTH_1"/>
    <property type="match status" value="1"/>
</dbReference>
<dbReference type="SUPFAM" id="SSF53850">
    <property type="entry name" value="Periplasmic binding protein-like II"/>
    <property type="match status" value="1"/>
</dbReference>
<dbReference type="InterPro" id="IPR050176">
    <property type="entry name" value="LTTR"/>
</dbReference>
<keyword evidence="4" id="KW-0804">Transcription</keyword>
<dbReference type="PANTHER" id="PTHR30579:SF7">
    <property type="entry name" value="HTH-TYPE TRANSCRIPTIONAL REGULATOR LRHA-RELATED"/>
    <property type="match status" value="1"/>
</dbReference>
<name>A0ABS1Q959_9ACTN</name>
<evidence type="ECO:0000256" key="1">
    <source>
        <dbReference type="ARBA" id="ARBA00009437"/>
    </source>
</evidence>
<feature type="domain" description="HTH lysR-type" evidence="5">
    <location>
        <begin position="5"/>
        <end position="62"/>
    </location>
</feature>
<dbReference type="SUPFAM" id="SSF46785">
    <property type="entry name" value="Winged helix' DNA-binding domain"/>
    <property type="match status" value="1"/>
</dbReference>
<evidence type="ECO:0000313" key="6">
    <source>
        <dbReference type="EMBL" id="MBL1120446.1"/>
    </source>
</evidence>
<keyword evidence="3" id="KW-0238">DNA-binding</keyword>
<sequence length="287" mass="30695">MSRDLDLTLLRTFVVVAERASMTAAGNALHVTQGAVSQQIARLESALDCALFIRSRRGLRLTPHGERLIGRARTMLSLNDEIWADMTENTVTGAVRLGAPNDLVGTILAHALKNFAERCPDVELTLLSGSSPELAQALDRGDLDVAVLEEPTGPTPGECLMTDQLVWVGARGGTAHRTRPLPVSMVSTTCAFRPAVLTALRTGGTDWRTMFENGTIEATAATVRMDMAVTPMLASTVPQDLAVLDHHTALPPLPSFAVNLHLPDTGPSPSAHELAARLREAIPHRPG</sequence>
<dbReference type="InterPro" id="IPR005119">
    <property type="entry name" value="LysR_subst-bd"/>
</dbReference>
<dbReference type="EMBL" id="JAERRG010000051">
    <property type="protein sequence ID" value="MBL1120446.1"/>
    <property type="molecule type" value="Genomic_DNA"/>
</dbReference>
<dbReference type="PANTHER" id="PTHR30579">
    <property type="entry name" value="TRANSCRIPTIONAL REGULATOR"/>
    <property type="match status" value="1"/>
</dbReference>
<protein>
    <submittedName>
        <fullName evidence="6">LysR family transcriptional regulator</fullName>
    </submittedName>
</protein>
<comment type="caution">
    <text evidence="6">The sequence shown here is derived from an EMBL/GenBank/DDBJ whole genome shotgun (WGS) entry which is preliminary data.</text>
</comment>